<evidence type="ECO:0000313" key="2">
    <source>
        <dbReference type="Proteomes" id="UP000294229"/>
    </source>
</evidence>
<organism evidence="1 2">
    <name type="scientific">Avibacterium paragallinarum</name>
    <name type="common">Haemophilus gallinarum</name>
    <dbReference type="NCBI Taxonomy" id="728"/>
    <lineage>
        <taxon>Bacteria</taxon>
        <taxon>Pseudomonadati</taxon>
        <taxon>Pseudomonadota</taxon>
        <taxon>Gammaproteobacteria</taxon>
        <taxon>Pasteurellales</taxon>
        <taxon>Pasteurellaceae</taxon>
        <taxon>Avibacterium</taxon>
    </lineage>
</organism>
<dbReference type="RefSeq" id="WP_130238968.1">
    <property type="nucleotide sequence ID" value="NZ_RQXS01000064.1"/>
</dbReference>
<reference evidence="1 2" key="1">
    <citation type="submission" date="2018-11" db="EMBL/GenBank/DDBJ databases">
        <title>Sequencing Av. paragallinarum serogroups.</title>
        <authorList>
            <person name="Hellmuth J.E."/>
            <person name="Boucher C.E."/>
            <person name="Cason E.D."/>
        </authorList>
    </citation>
    <scope>NUCLEOTIDE SEQUENCE [LARGE SCALE GENOMIC DNA]</scope>
    <source>
        <strain evidence="1 2">SA-3</strain>
    </source>
</reference>
<gene>
    <name evidence="1" type="ORF">EIG79_10155</name>
</gene>
<protein>
    <submittedName>
        <fullName evidence="1">Uncharacterized protein</fullName>
    </submittedName>
</protein>
<name>A0A8B3TAW5_AVIPA</name>
<sequence length="110" mass="13327">MKYRDFEFAYNYGELKDLQYASYLDSKQVKEKRHFLAAKYFVTADFAGYSQFRYEKRGEQINQGYTLGVDYRPVKNFITFIEFARDRNIGDINVHNKYVNQYYTGFRLLF</sequence>
<proteinExistence type="predicted"/>
<dbReference type="EMBL" id="RQXS01000064">
    <property type="protein sequence ID" value="RZN56578.1"/>
    <property type="molecule type" value="Genomic_DNA"/>
</dbReference>
<evidence type="ECO:0000313" key="1">
    <source>
        <dbReference type="EMBL" id="RZN56578.1"/>
    </source>
</evidence>
<dbReference type="AlphaFoldDB" id="A0A8B3TAW5"/>
<dbReference type="Proteomes" id="UP000294229">
    <property type="component" value="Unassembled WGS sequence"/>
</dbReference>
<accession>A0A8B3TAW5</accession>
<dbReference type="SUPFAM" id="SSF56935">
    <property type="entry name" value="Porins"/>
    <property type="match status" value="1"/>
</dbReference>
<comment type="caution">
    <text evidence="1">The sequence shown here is derived from an EMBL/GenBank/DDBJ whole genome shotgun (WGS) entry which is preliminary data.</text>
</comment>